<dbReference type="Pfam" id="PF13041">
    <property type="entry name" value="PPR_2"/>
    <property type="match status" value="2"/>
</dbReference>
<evidence type="ECO:0000256" key="2">
    <source>
        <dbReference type="PROSITE-ProRule" id="PRU00708"/>
    </source>
</evidence>
<dbReference type="AlphaFoldDB" id="A0A0L0HSE7"/>
<dbReference type="GeneID" id="27684960"/>
<dbReference type="RefSeq" id="XP_016611869.1">
    <property type="nucleotide sequence ID" value="XM_016749610.1"/>
</dbReference>
<dbReference type="PANTHER" id="PTHR46128:SF211">
    <property type="entry name" value="PENTACOTRIPEPTIDE-REPEAT REGION OF PRORP DOMAIN-CONTAINING PROTEIN"/>
    <property type="match status" value="1"/>
</dbReference>
<keyword evidence="4" id="KW-1185">Reference proteome</keyword>
<dbReference type="PROSITE" id="PS51375">
    <property type="entry name" value="PPR"/>
    <property type="match status" value="7"/>
</dbReference>
<proteinExistence type="inferred from homology"/>
<dbReference type="Pfam" id="PF13812">
    <property type="entry name" value="PPR_3"/>
    <property type="match status" value="1"/>
</dbReference>
<feature type="repeat" description="PPR" evidence="2">
    <location>
        <begin position="210"/>
        <end position="244"/>
    </location>
</feature>
<dbReference type="PANTHER" id="PTHR46128">
    <property type="entry name" value="MITOCHONDRIAL GROUP I INTRON SPLICING FACTOR CCM1"/>
    <property type="match status" value="1"/>
</dbReference>
<dbReference type="InParanoid" id="A0A0L0HSE7"/>
<dbReference type="InterPro" id="IPR011990">
    <property type="entry name" value="TPR-like_helical_dom_sf"/>
</dbReference>
<reference evidence="3 4" key="1">
    <citation type="submission" date="2009-08" db="EMBL/GenBank/DDBJ databases">
        <title>The Genome Sequence of Spizellomyces punctatus strain DAOM BR117.</title>
        <authorList>
            <consortium name="The Broad Institute Genome Sequencing Platform"/>
            <person name="Russ C."/>
            <person name="Cuomo C."/>
            <person name="Shea T."/>
            <person name="Young S.K."/>
            <person name="Zeng Q."/>
            <person name="Koehrsen M."/>
            <person name="Haas B."/>
            <person name="Borodovsky M."/>
            <person name="Guigo R."/>
            <person name="Alvarado L."/>
            <person name="Berlin A."/>
            <person name="Bochicchio J."/>
            <person name="Borenstein D."/>
            <person name="Chapman S."/>
            <person name="Chen Z."/>
            <person name="Engels R."/>
            <person name="Freedman E."/>
            <person name="Gellesch M."/>
            <person name="Goldberg J."/>
            <person name="Griggs A."/>
            <person name="Gujja S."/>
            <person name="Heiman D."/>
            <person name="Hepburn T."/>
            <person name="Howarth C."/>
            <person name="Jen D."/>
            <person name="Larson L."/>
            <person name="Lewis B."/>
            <person name="Mehta T."/>
            <person name="Park D."/>
            <person name="Pearson M."/>
            <person name="Roberts A."/>
            <person name="Saif S."/>
            <person name="Shenoy N."/>
            <person name="Sisk P."/>
            <person name="Stolte C."/>
            <person name="Sykes S."/>
            <person name="Thomson T."/>
            <person name="Walk T."/>
            <person name="White J."/>
            <person name="Yandava C."/>
            <person name="Burger G."/>
            <person name="Gray M.W."/>
            <person name="Holland P.W.H."/>
            <person name="King N."/>
            <person name="Lang F.B.F."/>
            <person name="Roger A.J."/>
            <person name="Ruiz-Trillo I."/>
            <person name="Lander E."/>
            <person name="Nusbaum C."/>
        </authorList>
    </citation>
    <scope>NUCLEOTIDE SEQUENCE [LARGE SCALE GENOMIC DNA]</scope>
    <source>
        <strain evidence="3 4">DAOM BR117</strain>
    </source>
</reference>
<organism evidence="3 4">
    <name type="scientific">Spizellomyces punctatus (strain DAOM BR117)</name>
    <dbReference type="NCBI Taxonomy" id="645134"/>
    <lineage>
        <taxon>Eukaryota</taxon>
        <taxon>Fungi</taxon>
        <taxon>Fungi incertae sedis</taxon>
        <taxon>Chytridiomycota</taxon>
        <taxon>Chytridiomycota incertae sedis</taxon>
        <taxon>Chytridiomycetes</taxon>
        <taxon>Spizellomycetales</taxon>
        <taxon>Spizellomycetaceae</taxon>
        <taxon>Spizellomyces</taxon>
    </lineage>
</organism>
<dbReference type="EMBL" id="KQ257451">
    <property type="protein sequence ID" value="KND03830.1"/>
    <property type="molecule type" value="Genomic_DNA"/>
</dbReference>
<dbReference type="Proteomes" id="UP000053201">
    <property type="component" value="Unassembled WGS sequence"/>
</dbReference>
<dbReference type="InterPro" id="IPR002885">
    <property type="entry name" value="PPR_rpt"/>
</dbReference>
<gene>
    <name evidence="3" type="ORF">SPPG_01286</name>
</gene>
<dbReference type="NCBIfam" id="TIGR00756">
    <property type="entry name" value="PPR"/>
    <property type="match status" value="6"/>
</dbReference>
<feature type="repeat" description="PPR" evidence="2">
    <location>
        <begin position="385"/>
        <end position="420"/>
    </location>
</feature>
<dbReference type="OrthoDB" id="2114247at2759"/>
<feature type="repeat" description="PPR" evidence="2">
    <location>
        <begin position="346"/>
        <end position="382"/>
    </location>
</feature>
<dbReference type="Gene3D" id="1.25.40.10">
    <property type="entry name" value="Tetratricopeptide repeat domain"/>
    <property type="match status" value="5"/>
</dbReference>
<name>A0A0L0HSE7_SPIPD</name>
<comment type="similarity">
    <text evidence="1">Belongs to the PPR family. P subfamily.</text>
</comment>
<protein>
    <submittedName>
        <fullName evidence="3">Pentatricopeptide repeat domain-containing protein</fullName>
    </submittedName>
</protein>
<dbReference type="eggNOG" id="KOG4197">
    <property type="taxonomic scope" value="Eukaryota"/>
</dbReference>
<dbReference type="STRING" id="645134.A0A0L0HSE7"/>
<feature type="repeat" description="PPR" evidence="2">
    <location>
        <begin position="146"/>
        <end position="180"/>
    </location>
</feature>
<evidence type="ECO:0000313" key="3">
    <source>
        <dbReference type="EMBL" id="KND03830.1"/>
    </source>
</evidence>
<accession>A0A0L0HSE7</accession>
<dbReference type="OMA" id="KMAKRNC"/>
<feature type="repeat" description="PPR" evidence="2">
    <location>
        <begin position="421"/>
        <end position="455"/>
    </location>
</feature>
<dbReference type="Pfam" id="PF01535">
    <property type="entry name" value="PPR"/>
    <property type="match status" value="3"/>
</dbReference>
<dbReference type="VEuPathDB" id="FungiDB:SPPG_01286"/>
<evidence type="ECO:0000256" key="1">
    <source>
        <dbReference type="ARBA" id="ARBA00007626"/>
    </source>
</evidence>
<evidence type="ECO:0000313" key="4">
    <source>
        <dbReference type="Proteomes" id="UP000053201"/>
    </source>
</evidence>
<feature type="repeat" description="PPR" evidence="2">
    <location>
        <begin position="279"/>
        <end position="314"/>
    </location>
</feature>
<dbReference type="InterPro" id="IPR050872">
    <property type="entry name" value="PPR_P_subfamily"/>
</dbReference>
<feature type="repeat" description="PPR" evidence="2">
    <location>
        <begin position="79"/>
        <end position="113"/>
    </location>
</feature>
<sequence>MLTPIPCAHIPRVVKHVRIPSTVPPRTKWCRDPRTLRADSSREHIALYASQLNVAAKHNLVSDAQRVVETMRSKGLSMDLKMYTTLMALHGRVGDLRGAWGWYHRMLANKIKPDGVVVNVLVDMYASAGDMEGLEWVVNMLHPDMDIKILTGVIKGCVRAGDPRAALSVFQKVVEWGVVPDAVMKSVVVEALMADGDFEGAKEVLRGETHVHVFGKVLSGLIKMGRLEEADEVLTVMRERGIKSIVLSSLLMDTYAKRGDTGRVEQILKDMHVEGSVPDVHVYTVLVWMYVHVIKDMNAARMVIQEMVNKNVRPNTVTMNVYVTGMVRYESVEAALEVLRRWEGADIAAYTVVLNALVKMGPDGLERAVALFRTLTASSCLPQPDRIAYTVLMGGYCQTFETVPIAHTLFEEMVQRGIEPDAVAYNTLLSGHARFGLVESGIRVYISMLEQGIPPTVETLTMLIQMYIQHRSHAHPALLHLYDMFKSTRIRPDHLLFTSLARAFSIRRDTLSLQRILKEMQETYHLTPTPHMWRILLQDAKKDPEMVGVIVREMIERGVWREELAKGVRPFGVFVSFVGDAWVVEVGDREWRVQEPKVIP</sequence>